<gene>
    <name evidence="2" type="ORF">NDU88_007094</name>
</gene>
<name>A0AAV7QN31_PLEWA</name>
<sequence>MAHWRGPAPDLLPPGAAAGLKSARPAPCAAPRTVALPRSRQGFHSHSPAPRSVRASVAVSRPARVLLPLLRPLRCS</sequence>
<evidence type="ECO:0000256" key="1">
    <source>
        <dbReference type="SAM" id="MobiDB-lite"/>
    </source>
</evidence>
<feature type="region of interest" description="Disordered" evidence="1">
    <location>
        <begin position="1"/>
        <end position="24"/>
    </location>
</feature>
<dbReference type="AlphaFoldDB" id="A0AAV7QN31"/>
<comment type="caution">
    <text evidence="2">The sequence shown here is derived from an EMBL/GenBank/DDBJ whole genome shotgun (WGS) entry which is preliminary data.</text>
</comment>
<accession>A0AAV7QN31</accession>
<protein>
    <submittedName>
        <fullName evidence="2">Uncharacterized protein</fullName>
    </submittedName>
</protein>
<evidence type="ECO:0000313" key="3">
    <source>
        <dbReference type="Proteomes" id="UP001066276"/>
    </source>
</evidence>
<evidence type="ECO:0000313" key="2">
    <source>
        <dbReference type="EMBL" id="KAJ1140756.1"/>
    </source>
</evidence>
<feature type="compositionally biased region" description="Low complexity" evidence="1">
    <location>
        <begin position="1"/>
        <end position="20"/>
    </location>
</feature>
<proteinExistence type="predicted"/>
<keyword evidence="3" id="KW-1185">Reference proteome</keyword>
<organism evidence="2 3">
    <name type="scientific">Pleurodeles waltl</name>
    <name type="common">Iberian ribbed newt</name>
    <dbReference type="NCBI Taxonomy" id="8319"/>
    <lineage>
        <taxon>Eukaryota</taxon>
        <taxon>Metazoa</taxon>
        <taxon>Chordata</taxon>
        <taxon>Craniata</taxon>
        <taxon>Vertebrata</taxon>
        <taxon>Euteleostomi</taxon>
        <taxon>Amphibia</taxon>
        <taxon>Batrachia</taxon>
        <taxon>Caudata</taxon>
        <taxon>Salamandroidea</taxon>
        <taxon>Salamandridae</taxon>
        <taxon>Pleurodelinae</taxon>
        <taxon>Pleurodeles</taxon>
    </lineage>
</organism>
<reference evidence="2" key="1">
    <citation type="journal article" date="2022" name="bioRxiv">
        <title>Sequencing and chromosome-scale assembly of the giantPleurodeles waltlgenome.</title>
        <authorList>
            <person name="Brown T."/>
            <person name="Elewa A."/>
            <person name="Iarovenko S."/>
            <person name="Subramanian E."/>
            <person name="Araus A.J."/>
            <person name="Petzold A."/>
            <person name="Susuki M."/>
            <person name="Suzuki K.-i.T."/>
            <person name="Hayashi T."/>
            <person name="Toyoda A."/>
            <person name="Oliveira C."/>
            <person name="Osipova E."/>
            <person name="Leigh N.D."/>
            <person name="Simon A."/>
            <person name="Yun M.H."/>
        </authorList>
    </citation>
    <scope>NUCLEOTIDE SEQUENCE</scope>
    <source>
        <strain evidence="2">20211129_DDA</strain>
        <tissue evidence="2">Liver</tissue>
    </source>
</reference>
<dbReference type="Proteomes" id="UP001066276">
    <property type="component" value="Chromosome 6"/>
</dbReference>
<dbReference type="EMBL" id="JANPWB010000010">
    <property type="protein sequence ID" value="KAJ1140756.1"/>
    <property type="molecule type" value="Genomic_DNA"/>
</dbReference>